<evidence type="ECO:0000313" key="6">
    <source>
        <dbReference type="Proteomes" id="UP000186040"/>
    </source>
</evidence>
<sequence length="221" mass="24163">MFYRALRSVLSFLAKLYLRPTVVGANLVPTSGPVILAINHLAVVDSFVVPLMLDRKVAFLAKSEYFTGTSVKGRLVATLFRALGAIPVDRDNSRAALHSLEVAGAVLDRGEAFAIHPEGTRSLDGKLHRGRTGVAQLALEHKARVVPVALIGTDRVQPAGTRVPRPHRIRVVFGEPLDFSRYEGLGNSLPIRRAVTDEVMYALMELSGQEYVDSYHKRPAA</sequence>
<protein>
    <submittedName>
        <fullName evidence="5">1-acyl-sn-glycerol-3-phosphate acyltransferase</fullName>
    </submittedName>
</protein>
<dbReference type="STRING" id="1193682.BJP25_03740"/>
<comment type="caution">
    <text evidence="5">The sequence shown here is derived from an EMBL/GenBank/DDBJ whole genome shotgun (WGS) entry which is preliminary data.</text>
</comment>
<evidence type="ECO:0000256" key="2">
    <source>
        <dbReference type="ARBA" id="ARBA00023315"/>
    </source>
</evidence>
<proteinExistence type="predicted"/>
<feature type="chain" id="PRO_5039265311" evidence="3">
    <location>
        <begin position="26"/>
        <end position="221"/>
    </location>
</feature>
<dbReference type="GO" id="GO:0003841">
    <property type="term" value="F:1-acylglycerol-3-phosphate O-acyltransferase activity"/>
    <property type="evidence" value="ECO:0007669"/>
    <property type="project" value="TreeGrafter"/>
</dbReference>
<keyword evidence="2 5" id="KW-0012">Acyltransferase</keyword>
<evidence type="ECO:0000313" key="5">
    <source>
        <dbReference type="EMBL" id="OLR90098.1"/>
    </source>
</evidence>
<dbReference type="Pfam" id="PF01553">
    <property type="entry name" value="Acyltransferase"/>
    <property type="match status" value="1"/>
</dbReference>
<dbReference type="PANTHER" id="PTHR10434:SF11">
    <property type="entry name" value="1-ACYL-SN-GLYCEROL-3-PHOSPHATE ACYLTRANSFERASE"/>
    <property type="match status" value="1"/>
</dbReference>
<feature type="domain" description="Phospholipid/glycerol acyltransferase" evidence="4">
    <location>
        <begin position="34"/>
        <end position="153"/>
    </location>
</feature>
<dbReference type="GO" id="GO:0005886">
    <property type="term" value="C:plasma membrane"/>
    <property type="evidence" value="ECO:0007669"/>
    <property type="project" value="TreeGrafter"/>
</dbReference>
<accession>A0A1Q9LDI3</accession>
<keyword evidence="3" id="KW-0732">Signal</keyword>
<feature type="signal peptide" evidence="3">
    <location>
        <begin position="1"/>
        <end position="25"/>
    </location>
</feature>
<evidence type="ECO:0000256" key="3">
    <source>
        <dbReference type="SAM" id="SignalP"/>
    </source>
</evidence>
<dbReference type="InterPro" id="IPR002123">
    <property type="entry name" value="Plipid/glycerol_acylTrfase"/>
</dbReference>
<evidence type="ECO:0000256" key="1">
    <source>
        <dbReference type="ARBA" id="ARBA00022679"/>
    </source>
</evidence>
<dbReference type="GO" id="GO:0006654">
    <property type="term" value="P:phosphatidic acid biosynthetic process"/>
    <property type="evidence" value="ECO:0007669"/>
    <property type="project" value="TreeGrafter"/>
</dbReference>
<organism evidence="5 6">
    <name type="scientific">Actinokineospora bangkokensis</name>
    <dbReference type="NCBI Taxonomy" id="1193682"/>
    <lineage>
        <taxon>Bacteria</taxon>
        <taxon>Bacillati</taxon>
        <taxon>Actinomycetota</taxon>
        <taxon>Actinomycetes</taxon>
        <taxon>Pseudonocardiales</taxon>
        <taxon>Pseudonocardiaceae</taxon>
        <taxon>Actinokineospora</taxon>
    </lineage>
</organism>
<dbReference type="EMBL" id="MKQR01000028">
    <property type="protein sequence ID" value="OLR90098.1"/>
    <property type="molecule type" value="Genomic_DNA"/>
</dbReference>
<dbReference type="PANTHER" id="PTHR10434">
    <property type="entry name" value="1-ACYL-SN-GLYCEROL-3-PHOSPHATE ACYLTRANSFERASE"/>
    <property type="match status" value="1"/>
</dbReference>
<dbReference type="Proteomes" id="UP000186040">
    <property type="component" value="Unassembled WGS sequence"/>
</dbReference>
<dbReference type="SMART" id="SM00563">
    <property type="entry name" value="PlsC"/>
    <property type="match status" value="1"/>
</dbReference>
<dbReference type="CDD" id="cd07989">
    <property type="entry name" value="LPLAT_AGPAT-like"/>
    <property type="match status" value="1"/>
</dbReference>
<dbReference type="OrthoDB" id="9808424at2"/>
<dbReference type="AlphaFoldDB" id="A0A1Q9LDI3"/>
<reference evidence="5 6" key="1">
    <citation type="submission" date="2016-10" db="EMBL/GenBank/DDBJ databases">
        <title>The Draft Genome Sequence of Actinokineospora bangkokensis 44EHWT reveals the biosynthetic pathway of antifungal compounds Thailandins with unusual extender unit butylmalonyl-CoA.</title>
        <authorList>
            <person name="Greule A."/>
            <person name="Intra B."/>
            <person name="Flemming S."/>
            <person name="Rommel M.G."/>
            <person name="Panbangred W."/>
            <person name="Bechthold A."/>
        </authorList>
    </citation>
    <scope>NUCLEOTIDE SEQUENCE [LARGE SCALE GENOMIC DNA]</scope>
    <source>
        <strain evidence="5 6">44EHW</strain>
    </source>
</reference>
<dbReference type="SUPFAM" id="SSF69593">
    <property type="entry name" value="Glycerol-3-phosphate (1)-acyltransferase"/>
    <property type="match status" value="1"/>
</dbReference>
<evidence type="ECO:0000259" key="4">
    <source>
        <dbReference type="SMART" id="SM00563"/>
    </source>
</evidence>
<name>A0A1Q9LDI3_9PSEU</name>
<keyword evidence="1 5" id="KW-0808">Transferase</keyword>
<dbReference type="RefSeq" id="WP_075978305.1">
    <property type="nucleotide sequence ID" value="NZ_MKQR01000028.1"/>
</dbReference>
<keyword evidence="6" id="KW-1185">Reference proteome</keyword>
<gene>
    <name evidence="5" type="ORF">BJP25_03740</name>
</gene>